<sequence length="368" mass="41613">MVRTGIAGIGAIAENYIKLVASGKVQGMELTAFSSRNVVHAQEVAEKYGFHNLSIYGDYEEMLASGKVDAVIICTPHYQHPAMGKLAVRHGIHMLVEKPIGVFSEEVKEMIELAEEKPELKSGVLYNRRACCTFHKVKELVEGNAVGSIKRANWLITNLHRTEAYHKSSPWRGTYKGEGGGILMTQASHQLDLFLWICSMPARVRGFCYNGMERDIQVENDVTIQMEFENGATGQFIASSREFPGTNRFEISGDLGQIIVENDNHIIYNKLETSESEYSRTTSDYFGKIPYERFDFYFNDDENTVQHAAILNNFVDAIEKDEEVICPLKEAMNSLVIINGAYLSGWKQKTLDIPFDYSLFTQELKKKF</sequence>
<dbReference type="Gene3D" id="3.30.360.10">
    <property type="entry name" value="Dihydrodipicolinate Reductase, domain 2"/>
    <property type="match status" value="1"/>
</dbReference>
<dbReference type="STRING" id="1619234.SAMN05421730_1002216"/>
<name>A0A1D3TQF3_9FIRM</name>
<dbReference type="InterPro" id="IPR055170">
    <property type="entry name" value="GFO_IDH_MocA-like_dom"/>
</dbReference>
<dbReference type="Pfam" id="PF22725">
    <property type="entry name" value="GFO_IDH_MocA_C3"/>
    <property type="match status" value="1"/>
</dbReference>
<dbReference type="Proteomes" id="UP000199315">
    <property type="component" value="Unassembled WGS sequence"/>
</dbReference>
<feature type="domain" description="GFO/IDH/MocA-like oxidoreductase" evidence="2">
    <location>
        <begin position="134"/>
        <end position="258"/>
    </location>
</feature>
<evidence type="ECO:0000259" key="2">
    <source>
        <dbReference type="Pfam" id="PF22725"/>
    </source>
</evidence>
<evidence type="ECO:0000259" key="1">
    <source>
        <dbReference type="Pfam" id="PF01408"/>
    </source>
</evidence>
<feature type="domain" description="Gfo/Idh/MocA-like oxidoreductase N-terminal" evidence="1">
    <location>
        <begin position="3"/>
        <end position="118"/>
    </location>
</feature>
<dbReference type="SUPFAM" id="SSF51735">
    <property type="entry name" value="NAD(P)-binding Rossmann-fold domains"/>
    <property type="match status" value="1"/>
</dbReference>
<dbReference type="AlphaFoldDB" id="A0A1D3TQF3"/>
<gene>
    <name evidence="3" type="ORF">SAMN05421730_1002216</name>
</gene>
<organism evidence="3 4">
    <name type="scientific">Anaerobium acetethylicum</name>
    <dbReference type="NCBI Taxonomy" id="1619234"/>
    <lineage>
        <taxon>Bacteria</taxon>
        <taxon>Bacillati</taxon>
        <taxon>Bacillota</taxon>
        <taxon>Clostridia</taxon>
        <taxon>Lachnospirales</taxon>
        <taxon>Lachnospiraceae</taxon>
        <taxon>Anaerobium</taxon>
    </lineage>
</organism>
<dbReference type="Pfam" id="PF01408">
    <property type="entry name" value="GFO_IDH_MocA"/>
    <property type="match status" value="1"/>
</dbReference>
<accession>A0A1D3TQF3</accession>
<dbReference type="InterPro" id="IPR052515">
    <property type="entry name" value="Gfo/Idh/MocA_Oxidoreductase"/>
</dbReference>
<protein>
    <submittedName>
        <fullName evidence="3">Predicted dehydrogenase</fullName>
    </submittedName>
</protein>
<dbReference type="GO" id="GO:0000166">
    <property type="term" value="F:nucleotide binding"/>
    <property type="evidence" value="ECO:0007669"/>
    <property type="project" value="InterPro"/>
</dbReference>
<dbReference type="InterPro" id="IPR000683">
    <property type="entry name" value="Gfo/Idh/MocA-like_OxRdtase_N"/>
</dbReference>
<dbReference type="EMBL" id="FMKA01000002">
    <property type="protein sequence ID" value="SCP95807.1"/>
    <property type="molecule type" value="Genomic_DNA"/>
</dbReference>
<dbReference type="SUPFAM" id="SSF55347">
    <property type="entry name" value="Glyceraldehyde-3-phosphate dehydrogenase-like, C-terminal domain"/>
    <property type="match status" value="1"/>
</dbReference>
<dbReference type="PANTHER" id="PTHR43249">
    <property type="entry name" value="UDP-N-ACETYL-2-AMINO-2-DEOXY-D-GLUCURONATE OXIDASE"/>
    <property type="match status" value="1"/>
</dbReference>
<evidence type="ECO:0000313" key="4">
    <source>
        <dbReference type="Proteomes" id="UP000199315"/>
    </source>
</evidence>
<reference evidence="3 4" key="1">
    <citation type="submission" date="2016-09" db="EMBL/GenBank/DDBJ databases">
        <authorList>
            <person name="Capua I."/>
            <person name="De Benedictis P."/>
            <person name="Joannis T."/>
            <person name="Lombin L.H."/>
            <person name="Cattoli G."/>
        </authorList>
    </citation>
    <scope>NUCLEOTIDE SEQUENCE [LARGE SCALE GENOMIC DNA]</scope>
    <source>
        <strain evidence="3 4">GluBS11</strain>
    </source>
</reference>
<dbReference type="Gene3D" id="3.40.50.720">
    <property type="entry name" value="NAD(P)-binding Rossmann-like Domain"/>
    <property type="match status" value="1"/>
</dbReference>
<proteinExistence type="predicted"/>
<keyword evidence="4" id="KW-1185">Reference proteome</keyword>
<dbReference type="PANTHER" id="PTHR43249:SF1">
    <property type="entry name" value="D-GLUCOSIDE 3-DEHYDROGENASE"/>
    <property type="match status" value="1"/>
</dbReference>
<dbReference type="OrthoDB" id="9781966at2"/>
<dbReference type="InterPro" id="IPR036291">
    <property type="entry name" value="NAD(P)-bd_dom_sf"/>
</dbReference>
<dbReference type="RefSeq" id="WP_091230476.1">
    <property type="nucleotide sequence ID" value="NZ_FMKA01000002.1"/>
</dbReference>
<evidence type="ECO:0000313" key="3">
    <source>
        <dbReference type="EMBL" id="SCP95807.1"/>
    </source>
</evidence>